<feature type="compositionally biased region" description="Acidic residues" evidence="1">
    <location>
        <begin position="318"/>
        <end position="328"/>
    </location>
</feature>
<gene>
    <name evidence="3" type="ORF">GHK86_01005</name>
</gene>
<organism evidence="3 4">
    <name type="scientific">Acidiferrimicrobium australe</name>
    <dbReference type="NCBI Taxonomy" id="2664430"/>
    <lineage>
        <taxon>Bacteria</taxon>
        <taxon>Bacillati</taxon>
        <taxon>Actinomycetota</taxon>
        <taxon>Acidimicrobiia</taxon>
        <taxon>Acidimicrobiales</taxon>
        <taxon>Acidimicrobiaceae</taxon>
        <taxon>Acidiferrimicrobium</taxon>
    </lineage>
</organism>
<dbReference type="Pfam" id="PF13640">
    <property type="entry name" value="2OG-FeII_Oxy_3"/>
    <property type="match status" value="1"/>
</dbReference>
<dbReference type="Proteomes" id="UP000437736">
    <property type="component" value="Unassembled WGS sequence"/>
</dbReference>
<name>A0ABW9QP78_9ACTN</name>
<dbReference type="PANTHER" id="PTHR33099:SF7">
    <property type="entry name" value="MYND-TYPE DOMAIN-CONTAINING PROTEIN"/>
    <property type="match status" value="1"/>
</dbReference>
<feature type="domain" description="Prolyl 4-hydroxylase alpha subunit Fe(2+) 2OG dioxygenase" evidence="2">
    <location>
        <begin position="124"/>
        <end position="205"/>
    </location>
</feature>
<feature type="region of interest" description="Disordered" evidence="1">
    <location>
        <begin position="301"/>
        <end position="336"/>
    </location>
</feature>
<evidence type="ECO:0000259" key="2">
    <source>
        <dbReference type="Pfam" id="PF13640"/>
    </source>
</evidence>
<proteinExistence type="predicted"/>
<dbReference type="PANTHER" id="PTHR33099">
    <property type="entry name" value="FE2OG DIOXYGENASE DOMAIN-CONTAINING PROTEIN"/>
    <property type="match status" value="1"/>
</dbReference>
<evidence type="ECO:0000313" key="3">
    <source>
        <dbReference type="EMBL" id="MST31310.1"/>
    </source>
</evidence>
<dbReference type="InterPro" id="IPR044862">
    <property type="entry name" value="Pro_4_hyd_alph_FE2OG_OXY"/>
</dbReference>
<reference evidence="3 4" key="1">
    <citation type="submission" date="2019-11" db="EMBL/GenBank/DDBJ databases">
        <title>Acidiferrimicrobium australis gen. nov., sp. nov., an acidophilic and obligately heterotrophic, member of the Actinobacteria that catalyses dissimilatory oxido- reduction of iron isolated from metal-rich acidic water in Chile.</title>
        <authorList>
            <person name="Gonzalez D."/>
            <person name="Huber K."/>
            <person name="Hedrich S."/>
            <person name="Rojas-Villalobos C."/>
            <person name="Quatrini R."/>
            <person name="Dinamarca M.A."/>
            <person name="Schwarz A."/>
            <person name="Canales C."/>
            <person name="Nancucheo I."/>
        </authorList>
    </citation>
    <scope>NUCLEOTIDE SEQUENCE [LARGE SCALE GENOMIC DNA]</scope>
    <source>
        <strain evidence="3 4">USS-CCA1</strain>
    </source>
</reference>
<dbReference type="Gene3D" id="2.60.120.620">
    <property type="entry name" value="q2cbj1_9rhob like domain"/>
    <property type="match status" value="1"/>
</dbReference>
<protein>
    <submittedName>
        <fullName evidence="3">2OG-Fe(II) oxygenase</fullName>
    </submittedName>
</protein>
<keyword evidence="4" id="KW-1185">Reference proteome</keyword>
<evidence type="ECO:0000256" key="1">
    <source>
        <dbReference type="SAM" id="MobiDB-lite"/>
    </source>
</evidence>
<comment type="caution">
    <text evidence="3">The sequence shown here is derived from an EMBL/GenBank/DDBJ whole genome shotgun (WGS) entry which is preliminary data.</text>
</comment>
<dbReference type="EMBL" id="WJHE01000035">
    <property type="protein sequence ID" value="MST31310.1"/>
    <property type="molecule type" value="Genomic_DNA"/>
</dbReference>
<sequence>MTSTARERLSALLAEGGGERSFSAARTAPTGDLHLEVRGVGAIKLPVTQAQARQLCAISRPARYGQGERTLLDRTVRDTWEVPRTRVKIDKRRWNRTLAPVVDRLGTELGLPAGSRLRAELHSMLVYAPGQFFLAHQDSEKDDAMVGSLVVSLPSASTGGALEVRQAGATATYHGSRTSLSFVAFYSDCEHRIEPVGSGYRVVLTYDLLAPGGTRPLPAATDAELIDELAGCVDEHFGAPDAPRRLVYLLDHQYTPRAASWCRLKGGDSRTAALLEAAAERAGCEVVLGLVDVHETWSASEAERPSRWSRHSRYSGWGDEDDDEDGDDVSGAGGGGDYELEELIESSVTLHTWVDPTGARESDLGLALADDELCAAIASEDLEPSSSEYEGYMGNWGNTLDRWYHRGAIVLWPRHRAFAVRAEASPTWALDTLLAKLRSGDPAVGRDLATTLEPFWGRVAGPVGTGEFLTKVLRVARLLEEPALASMLLWPFRLEMLGRSHAKAFAALVDAYGVEWAAALVAHWSGARRHYHAAGPSTAAWVAALPQLCGALGRSGAAGVAGARLLLADAQGWAHQTLDTARSQPAPSRREQSLADLGLPLAGVLRAAASVDAGDIRDELTGLLSAGGAGLVDCAMAVLRATPPTEWAPNGLRAVATDVRATLAGLLALPPRRDDDWSIEPPAGCACELCAKLAAFLADPTRTQLEWPLRQDGRAHVHRRIDTAELPVTHRTRRSGRPYTLVLTKTEALLERERQARSRFGADVAWLDRRPGPAASR</sequence>
<accession>A0ABW9QP78</accession>
<evidence type="ECO:0000313" key="4">
    <source>
        <dbReference type="Proteomes" id="UP000437736"/>
    </source>
</evidence>